<dbReference type="EMBL" id="PRDS01000010">
    <property type="protein sequence ID" value="PPB79618.1"/>
    <property type="molecule type" value="Genomic_DNA"/>
</dbReference>
<proteinExistence type="predicted"/>
<dbReference type="PROSITE" id="PS51787">
    <property type="entry name" value="LON_N"/>
    <property type="match status" value="1"/>
</dbReference>
<accession>A0A2S5JDZ8</accession>
<reference evidence="2 3" key="1">
    <citation type="submission" date="2018-01" db="EMBL/GenBank/DDBJ databases">
        <title>Genomic Encyclopedia of Archaeal and Bacterial Type Strains, Phase II (KMG-II): from individual species to whole genera.</title>
        <authorList>
            <person name="Goeker M."/>
        </authorList>
    </citation>
    <scope>NUCLEOTIDE SEQUENCE [LARGE SCALE GENOMIC DNA]</scope>
    <source>
        <strain evidence="2 3">DSM 12048</strain>
    </source>
</reference>
<dbReference type="SMART" id="SM00464">
    <property type="entry name" value="LON"/>
    <property type="match status" value="1"/>
</dbReference>
<dbReference type="PANTHER" id="PTHR46732:SF8">
    <property type="entry name" value="ATP-DEPENDENT PROTEASE LA (LON) DOMAIN PROTEIN"/>
    <property type="match status" value="1"/>
</dbReference>
<sequence length="212" mass="23981">MRLRGGLPDKIPLFPLPGAILLPRMRLPLQIFEPRYLAMLEDVLKTPHRLIGMIQPRPGPEGQPQLARIGGAGRVTAFSETDDGRYMITLTGISRFRLMREVSGFAPYLSGEVSWDDFATDLAGAEEDPDFDREQFLRLLSRYFAAHDMRADWDSLREADDEMLINSLAMLSPFEPEDKQALLEAATLGERRRMLETLMEFALRGGGEEIVQ</sequence>
<name>A0A2S5JDZ8_9RHOB</name>
<organism evidence="2 3">
    <name type="scientific">Albidovulum inexpectatum</name>
    <dbReference type="NCBI Taxonomy" id="196587"/>
    <lineage>
        <taxon>Bacteria</taxon>
        <taxon>Pseudomonadati</taxon>
        <taxon>Pseudomonadota</taxon>
        <taxon>Alphaproteobacteria</taxon>
        <taxon>Rhodobacterales</taxon>
        <taxon>Paracoccaceae</taxon>
        <taxon>Albidovulum</taxon>
    </lineage>
</organism>
<comment type="caution">
    <text evidence="2">The sequence shown here is derived from an EMBL/GenBank/DDBJ whole genome shotgun (WGS) entry which is preliminary data.</text>
</comment>
<protein>
    <recommendedName>
        <fullName evidence="1">Lon N-terminal domain-containing protein</fullName>
    </recommendedName>
</protein>
<dbReference type="Pfam" id="PF02190">
    <property type="entry name" value="LON_substr_bdg"/>
    <property type="match status" value="1"/>
</dbReference>
<feature type="domain" description="Lon N-terminal" evidence="1">
    <location>
        <begin position="11"/>
        <end position="203"/>
    </location>
</feature>
<dbReference type="InterPro" id="IPR046336">
    <property type="entry name" value="Lon_prtase_N_sf"/>
</dbReference>
<dbReference type="OrthoDB" id="9806457at2"/>
<dbReference type="Proteomes" id="UP000239736">
    <property type="component" value="Unassembled WGS sequence"/>
</dbReference>
<dbReference type="SUPFAM" id="SSF88697">
    <property type="entry name" value="PUA domain-like"/>
    <property type="match status" value="1"/>
</dbReference>
<evidence type="ECO:0000259" key="1">
    <source>
        <dbReference type="PROSITE" id="PS51787"/>
    </source>
</evidence>
<dbReference type="InterPro" id="IPR003111">
    <property type="entry name" value="Lon_prtase_N"/>
</dbReference>
<dbReference type="AlphaFoldDB" id="A0A2S5JDZ8"/>
<dbReference type="PANTHER" id="PTHR46732">
    <property type="entry name" value="ATP-DEPENDENT PROTEASE LA (LON) DOMAIN PROTEIN"/>
    <property type="match status" value="1"/>
</dbReference>
<evidence type="ECO:0000313" key="3">
    <source>
        <dbReference type="Proteomes" id="UP000239736"/>
    </source>
</evidence>
<dbReference type="InterPro" id="IPR015947">
    <property type="entry name" value="PUA-like_sf"/>
</dbReference>
<dbReference type="Gene3D" id="2.30.130.40">
    <property type="entry name" value="LON domain-like"/>
    <property type="match status" value="1"/>
</dbReference>
<keyword evidence="3" id="KW-1185">Reference proteome</keyword>
<dbReference type="RefSeq" id="WP_104072399.1">
    <property type="nucleotide sequence ID" value="NZ_PRDS01000010.1"/>
</dbReference>
<gene>
    <name evidence="2" type="ORF">LV82_02634</name>
</gene>
<evidence type="ECO:0000313" key="2">
    <source>
        <dbReference type="EMBL" id="PPB79618.1"/>
    </source>
</evidence>